<gene>
    <name evidence="3" type="ORF">Scep_025280</name>
</gene>
<comment type="caution">
    <text evidence="3">The sequence shown here is derived from an EMBL/GenBank/DDBJ whole genome shotgun (WGS) entry which is preliminary data.</text>
</comment>
<dbReference type="EMBL" id="JBBNAG010000011">
    <property type="protein sequence ID" value="KAK9093811.1"/>
    <property type="molecule type" value="Genomic_DNA"/>
</dbReference>
<protein>
    <submittedName>
        <fullName evidence="3">Uncharacterized protein</fullName>
    </submittedName>
</protein>
<evidence type="ECO:0000256" key="1">
    <source>
        <dbReference type="SAM" id="MobiDB-lite"/>
    </source>
</evidence>
<keyword evidence="2" id="KW-1133">Transmembrane helix</keyword>
<evidence type="ECO:0000313" key="3">
    <source>
        <dbReference type="EMBL" id="KAK9093811.1"/>
    </source>
</evidence>
<keyword evidence="4" id="KW-1185">Reference proteome</keyword>
<dbReference type="AlphaFoldDB" id="A0AAP0HRE7"/>
<keyword evidence="2" id="KW-0472">Membrane</keyword>
<name>A0AAP0HRE7_9MAGN</name>
<accession>A0AAP0HRE7</accession>
<proteinExistence type="predicted"/>
<organism evidence="3 4">
    <name type="scientific">Stephania cephalantha</name>
    <dbReference type="NCBI Taxonomy" id="152367"/>
    <lineage>
        <taxon>Eukaryota</taxon>
        <taxon>Viridiplantae</taxon>
        <taxon>Streptophyta</taxon>
        <taxon>Embryophyta</taxon>
        <taxon>Tracheophyta</taxon>
        <taxon>Spermatophyta</taxon>
        <taxon>Magnoliopsida</taxon>
        <taxon>Ranunculales</taxon>
        <taxon>Menispermaceae</taxon>
        <taxon>Menispermoideae</taxon>
        <taxon>Cissampelideae</taxon>
        <taxon>Stephania</taxon>
    </lineage>
</organism>
<evidence type="ECO:0000313" key="4">
    <source>
        <dbReference type="Proteomes" id="UP001419268"/>
    </source>
</evidence>
<dbReference type="Proteomes" id="UP001419268">
    <property type="component" value="Unassembled WGS sequence"/>
</dbReference>
<sequence length="201" mass="22281">METRHRNWQQGFASEDGGSATPVRAALRSQATTRKRVGSAAMARERATRNAVRENLKADGVARSVAAARREWLVGGGSKERPPANAAATRYAAKASNDAVNAAMRVIGRSDARFRRNRDDAMERLRSRVSSAQIETRARHFEVRDFSSFIVVHYFVMIAIVEIVVDRVGPLASESWLLFICDMSSYPDAVDISQLSARWGL</sequence>
<evidence type="ECO:0000256" key="2">
    <source>
        <dbReference type="SAM" id="Phobius"/>
    </source>
</evidence>
<feature type="region of interest" description="Disordered" evidence="1">
    <location>
        <begin position="1"/>
        <end position="22"/>
    </location>
</feature>
<feature type="transmembrane region" description="Helical" evidence="2">
    <location>
        <begin position="146"/>
        <end position="165"/>
    </location>
</feature>
<keyword evidence="2" id="KW-0812">Transmembrane</keyword>
<reference evidence="3 4" key="1">
    <citation type="submission" date="2024-01" db="EMBL/GenBank/DDBJ databases">
        <title>Genome assemblies of Stephania.</title>
        <authorList>
            <person name="Yang L."/>
        </authorList>
    </citation>
    <scope>NUCLEOTIDE SEQUENCE [LARGE SCALE GENOMIC DNA]</scope>
    <source>
        <strain evidence="3">JXDWG</strain>
        <tissue evidence="3">Leaf</tissue>
    </source>
</reference>